<feature type="domain" description="D-isomer specific 2-hydroxyacid dehydrogenase NAD-binding" evidence="7">
    <location>
        <begin position="108"/>
        <end position="301"/>
    </location>
</feature>
<dbReference type="FunFam" id="3.40.50.720:FF:000203">
    <property type="entry name" value="D-3-phosphoglycerate dehydrogenase (SerA)"/>
    <property type="match status" value="1"/>
</dbReference>
<evidence type="ECO:0000313" key="9">
    <source>
        <dbReference type="Proteomes" id="UP000564644"/>
    </source>
</evidence>
<comment type="similarity">
    <text evidence="1 4">Belongs to the D-isomer specific 2-hydroxyacid dehydrogenase family.</text>
</comment>
<keyword evidence="2 4" id="KW-0560">Oxidoreductase</keyword>
<evidence type="ECO:0000259" key="6">
    <source>
        <dbReference type="Pfam" id="PF00389"/>
    </source>
</evidence>
<dbReference type="PANTHER" id="PTHR43761:SF1">
    <property type="entry name" value="D-ISOMER SPECIFIC 2-HYDROXYACID DEHYDROGENASE CATALYTIC DOMAIN-CONTAINING PROTEIN-RELATED"/>
    <property type="match status" value="1"/>
</dbReference>
<dbReference type="InterPro" id="IPR050418">
    <property type="entry name" value="D-iso_2-hydroxyacid_DH_PdxB"/>
</dbReference>
<organism evidence="8 9">
    <name type="scientific">Cohnella zeiphila</name>
    <dbReference type="NCBI Taxonomy" id="2761120"/>
    <lineage>
        <taxon>Bacteria</taxon>
        <taxon>Bacillati</taxon>
        <taxon>Bacillota</taxon>
        <taxon>Bacilli</taxon>
        <taxon>Bacillales</taxon>
        <taxon>Paenibacillaceae</taxon>
        <taxon>Cohnella</taxon>
    </lineage>
</organism>
<dbReference type="CDD" id="cd12162">
    <property type="entry name" value="2-Hacid_dh_4"/>
    <property type="match status" value="1"/>
</dbReference>
<evidence type="ECO:0000256" key="1">
    <source>
        <dbReference type="ARBA" id="ARBA00005854"/>
    </source>
</evidence>
<dbReference type="Gene3D" id="3.40.50.720">
    <property type="entry name" value="NAD(P)-binding Rossmann-like Domain"/>
    <property type="match status" value="2"/>
</dbReference>
<evidence type="ECO:0000256" key="5">
    <source>
        <dbReference type="SAM" id="MobiDB-lite"/>
    </source>
</evidence>
<feature type="region of interest" description="Disordered" evidence="5">
    <location>
        <begin position="178"/>
        <end position="204"/>
    </location>
</feature>
<dbReference type="GO" id="GO:0051287">
    <property type="term" value="F:NAD binding"/>
    <property type="evidence" value="ECO:0007669"/>
    <property type="project" value="InterPro"/>
</dbReference>
<dbReference type="InterPro" id="IPR036291">
    <property type="entry name" value="NAD(P)-bd_dom_sf"/>
</dbReference>
<comment type="caution">
    <text evidence="8">The sequence shown here is derived from an EMBL/GenBank/DDBJ whole genome shotgun (WGS) entry which is preliminary data.</text>
</comment>
<dbReference type="InterPro" id="IPR006139">
    <property type="entry name" value="D-isomer_2_OHA_DH_cat_dom"/>
</dbReference>
<dbReference type="SUPFAM" id="SSF51735">
    <property type="entry name" value="NAD(P)-binding Rossmann-fold domains"/>
    <property type="match status" value="1"/>
</dbReference>
<feature type="compositionally biased region" description="Basic and acidic residues" evidence="5">
    <location>
        <begin position="181"/>
        <end position="204"/>
    </location>
</feature>
<dbReference type="Pfam" id="PF00389">
    <property type="entry name" value="2-Hacid_dh"/>
    <property type="match status" value="1"/>
</dbReference>
<accession>A0A7X0SLL8</accession>
<protein>
    <submittedName>
        <fullName evidence="8">D-2-hydroxyacid dehydrogenase</fullName>
    </submittedName>
</protein>
<dbReference type="Proteomes" id="UP000564644">
    <property type="component" value="Unassembled WGS sequence"/>
</dbReference>
<evidence type="ECO:0000259" key="7">
    <source>
        <dbReference type="Pfam" id="PF02826"/>
    </source>
</evidence>
<gene>
    <name evidence="8" type="ORF">H7C18_03700</name>
</gene>
<dbReference type="SUPFAM" id="SSF52283">
    <property type="entry name" value="Formate/glycerate dehydrogenase catalytic domain-like"/>
    <property type="match status" value="1"/>
</dbReference>
<dbReference type="Pfam" id="PF02826">
    <property type="entry name" value="2-Hacid_dh_C"/>
    <property type="match status" value="1"/>
</dbReference>
<dbReference type="AlphaFoldDB" id="A0A7X0SLL8"/>
<evidence type="ECO:0000256" key="4">
    <source>
        <dbReference type="RuleBase" id="RU003719"/>
    </source>
</evidence>
<dbReference type="PANTHER" id="PTHR43761">
    <property type="entry name" value="D-ISOMER SPECIFIC 2-HYDROXYACID DEHYDROGENASE FAMILY PROTEIN (AFU_ORTHOLOGUE AFUA_1G13630)"/>
    <property type="match status" value="1"/>
</dbReference>
<keyword evidence="3" id="KW-0520">NAD</keyword>
<dbReference type="GO" id="GO:0016616">
    <property type="term" value="F:oxidoreductase activity, acting on the CH-OH group of donors, NAD or NADP as acceptor"/>
    <property type="evidence" value="ECO:0007669"/>
    <property type="project" value="InterPro"/>
</dbReference>
<proteinExistence type="inferred from homology"/>
<dbReference type="EMBL" id="JACJVO010000003">
    <property type="protein sequence ID" value="MBB6729993.1"/>
    <property type="molecule type" value="Genomic_DNA"/>
</dbReference>
<name>A0A7X0SLL8_9BACL</name>
<sequence length="335" mass="36073">MKKIVVLDGYTLNPGDLTWAELEKLGELEVYDRTPVEEIAERCRGAEMVFTNKAPLRRETLARLPDLRYVGVLATGYDQVDVACAAELGITVTNVPSYGTESVAQFVFALLLELCHRVGEHGESVRGGDWARSPDFCYWRSPLTELSGKTMGIVGMGRIGEKVAELAKAFGMNVVASGRAGRKEPAEGTSGRENERDGKDGGVPRVELEELLRRSDVVSLHCPLTPETEGLIRQETIGRMKPGAMLVNTARGKLIAEADLAAALNEGRLAGAALDVLSAEPPSPGNPLLSARNCIITPHIAWASFEARRRLLGTAIDNAARFLSGSPVNVVGGKR</sequence>
<evidence type="ECO:0000256" key="3">
    <source>
        <dbReference type="ARBA" id="ARBA00023027"/>
    </source>
</evidence>
<dbReference type="InterPro" id="IPR006140">
    <property type="entry name" value="D-isomer_DH_NAD-bd"/>
</dbReference>
<feature type="domain" description="D-isomer specific 2-hydroxyacid dehydrogenase catalytic" evidence="6">
    <location>
        <begin position="19"/>
        <end position="330"/>
    </location>
</feature>
<reference evidence="8 9" key="1">
    <citation type="submission" date="2020-08" db="EMBL/GenBank/DDBJ databases">
        <title>Cohnella phylogeny.</title>
        <authorList>
            <person name="Dunlap C."/>
        </authorList>
    </citation>
    <scope>NUCLEOTIDE SEQUENCE [LARGE SCALE GENOMIC DNA]</scope>
    <source>
        <strain evidence="8 9">CBP 2801</strain>
    </source>
</reference>
<evidence type="ECO:0000313" key="8">
    <source>
        <dbReference type="EMBL" id="MBB6729993.1"/>
    </source>
</evidence>
<dbReference type="RefSeq" id="WP_185127652.1">
    <property type="nucleotide sequence ID" value="NZ_JACJVO010000003.1"/>
</dbReference>
<evidence type="ECO:0000256" key="2">
    <source>
        <dbReference type="ARBA" id="ARBA00023002"/>
    </source>
</evidence>
<keyword evidence="9" id="KW-1185">Reference proteome</keyword>